<dbReference type="Gene3D" id="3.40.50.2000">
    <property type="entry name" value="Glycogen Phosphorylase B"/>
    <property type="match status" value="2"/>
</dbReference>
<reference evidence="3" key="1">
    <citation type="submission" date="2018-02" db="EMBL/GenBank/DDBJ databases">
        <authorList>
            <person name="Hausmann B."/>
        </authorList>
    </citation>
    <scope>NUCLEOTIDE SEQUENCE [LARGE SCALE GENOMIC DNA]</scope>
    <source>
        <strain evidence="3">Peat soil MAG SbA5</strain>
    </source>
</reference>
<dbReference type="PANTHER" id="PTHR45947">
    <property type="entry name" value="SULFOQUINOVOSYL TRANSFERASE SQD2"/>
    <property type="match status" value="1"/>
</dbReference>
<dbReference type="InterPro" id="IPR028098">
    <property type="entry name" value="Glyco_trans_4-like_N"/>
</dbReference>
<evidence type="ECO:0000313" key="2">
    <source>
        <dbReference type="EMBL" id="SPE32317.1"/>
    </source>
</evidence>
<dbReference type="GO" id="GO:0016757">
    <property type="term" value="F:glycosyltransferase activity"/>
    <property type="evidence" value="ECO:0007669"/>
    <property type="project" value="TreeGrafter"/>
</dbReference>
<dbReference type="AlphaFoldDB" id="A0A2N9MA22"/>
<organism evidence="2 3">
    <name type="scientific">Candidatus Sulfuritelmatomonas gaucii</name>
    <dbReference type="NCBI Taxonomy" id="2043161"/>
    <lineage>
        <taxon>Bacteria</taxon>
        <taxon>Pseudomonadati</taxon>
        <taxon>Acidobacteriota</taxon>
        <taxon>Terriglobia</taxon>
        <taxon>Terriglobales</taxon>
        <taxon>Acidobacteriaceae</taxon>
        <taxon>Candidatus Sulfuritelmatomonas</taxon>
    </lineage>
</organism>
<sequence>MAAYYFADREEDGHFNKTMVTISNGFSKYHLAIAAAEADQRQILTSFLTGAYPTPLVRKVLALPILRTNAKVRRLSARGERIAEGRVHALFSPEVLHVLGMLSHSEGMDVGSFQYYGRSAVRHVERAAAEGARIYHFRSGFGGKSLEVAKQLGMFLLCDHGSPHPYIEEGLVENRGRMPPPGSVSKISAFYGPGLSDFQRADAVLVNSQFAKDTFRHFGYDRVPVHVIYLGIDDAFLSHVLERKNTSGEFRLLFAGSFEKRKGADFLMDAMERLDHLPYRLEIAGSVCANVVERSRRFFANPRVKNLGLLSRQELASAMARADVFVFPSLSEGSARVVFEALASGCYVVTTPNSGSIVEDGIHGAIVPPGDSGSLADAIAYAYHHRDKVSEIGRSNALCVKTKYRQCDYGAQLSSLYKELLGES</sequence>
<dbReference type="SUPFAM" id="SSF53756">
    <property type="entry name" value="UDP-Glycosyltransferase/glycogen phosphorylase"/>
    <property type="match status" value="1"/>
</dbReference>
<dbReference type="EMBL" id="OKRB01000160">
    <property type="protein sequence ID" value="SPE32317.1"/>
    <property type="molecule type" value="Genomic_DNA"/>
</dbReference>
<dbReference type="PANTHER" id="PTHR45947:SF3">
    <property type="entry name" value="SULFOQUINOVOSYL TRANSFERASE SQD2"/>
    <property type="match status" value="1"/>
</dbReference>
<accession>A0A2N9MA22</accession>
<proteinExistence type="predicted"/>
<feature type="domain" description="Glycosyltransferase subfamily 4-like N-terminal" evidence="1">
    <location>
        <begin position="198"/>
        <end position="235"/>
    </location>
</feature>
<dbReference type="OrthoDB" id="9795068at2"/>
<evidence type="ECO:0000313" key="3">
    <source>
        <dbReference type="Proteomes" id="UP000239735"/>
    </source>
</evidence>
<keyword evidence="2" id="KW-0808">Transferase</keyword>
<evidence type="ECO:0000259" key="1">
    <source>
        <dbReference type="Pfam" id="PF13439"/>
    </source>
</evidence>
<gene>
    <name evidence="2" type="ORF">SBA5_970042</name>
</gene>
<dbReference type="Pfam" id="PF13692">
    <property type="entry name" value="Glyco_trans_1_4"/>
    <property type="match status" value="1"/>
</dbReference>
<dbReference type="InterPro" id="IPR050194">
    <property type="entry name" value="Glycosyltransferase_grp1"/>
</dbReference>
<dbReference type="CDD" id="cd03801">
    <property type="entry name" value="GT4_PimA-like"/>
    <property type="match status" value="1"/>
</dbReference>
<dbReference type="Proteomes" id="UP000239735">
    <property type="component" value="Unassembled WGS sequence"/>
</dbReference>
<name>A0A2N9MA22_9BACT</name>
<protein>
    <submittedName>
        <fullName evidence="2">Putative Glycosyl transferase</fullName>
    </submittedName>
</protein>
<dbReference type="Pfam" id="PF13439">
    <property type="entry name" value="Glyco_transf_4"/>
    <property type="match status" value="1"/>
</dbReference>